<dbReference type="AlphaFoldDB" id="A0A1Y1ZJW5"/>
<keyword evidence="3" id="KW-1185">Reference proteome</keyword>
<gene>
    <name evidence="2" type="ORF">BCR34DRAFT_347249</name>
</gene>
<evidence type="ECO:0000313" key="3">
    <source>
        <dbReference type="Proteomes" id="UP000193144"/>
    </source>
</evidence>
<name>A0A1Y1ZJW5_9PLEO</name>
<protein>
    <submittedName>
        <fullName evidence="2">Uncharacterized protein</fullName>
    </submittedName>
</protein>
<dbReference type="Proteomes" id="UP000193144">
    <property type="component" value="Unassembled WGS sequence"/>
</dbReference>
<dbReference type="EMBL" id="MCFA01000071">
    <property type="protein sequence ID" value="ORY10560.1"/>
    <property type="molecule type" value="Genomic_DNA"/>
</dbReference>
<sequence length="148" mass="16195">MHSGQALDASASATAATSPPTAHRIFALFDLWQFKQFILTRAHLLIEEKWTARVGLPRPPQSRSGHQHIAMLLFTCCFRPMVPDESSAARPVPSSTPSQPSEQKEKPQWRAPALLKATPRRSQFTTSFTVAIGVLLSDPTDAEFSAGA</sequence>
<evidence type="ECO:0000256" key="1">
    <source>
        <dbReference type="SAM" id="MobiDB-lite"/>
    </source>
</evidence>
<proteinExistence type="predicted"/>
<comment type="caution">
    <text evidence="2">The sequence shown here is derived from an EMBL/GenBank/DDBJ whole genome shotgun (WGS) entry which is preliminary data.</text>
</comment>
<feature type="region of interest" description="Disordered" evidence="1">
    <location>
        <begin position="85"/>
        <end position="112"/>
    </location>
</feature>
<accession>A0A1Y1ZJW5</accession>
<organism evidence="2 3">
    <name type="scientific">Clohesyomyces aquaticus</name>
    <dbReference type="NCBI Taxonomy" id="1231657"/>
    <lineage>
        <taxon>Eukaryota</taxon>
        <taxon>Fungi</taxon>
        <taxon>Dikarya</taxon>
        <taxon>Ascomycota</taxon>
        <taxon>Pezizomycotina</taxon>
        <taxon>Dothideomycetes</taxon>
        <taxon>Pleosporomycetidae</taxon>
        <taxon>Pleosporales</taxon>
        <taxon>Lindgomycetaceae</taxon>
        <taxon>Clohesyomyces</taxon>
    </lineage>
</organism>
<evidence type="ECO:0000313" key="2">
    <source>
        <dbReference type="EMBL" id="ORY10560.1"/>
    </source>
</evidence>
<reference evidence="2 3" key="1">
    <citation type="submission" date="2016-07" db="EMBL/GenBank/DDBJ databases">
        <title>Pervasive Adenine N6-methylation of Active Genes in Fungi.</title>
        <authorList>
            <consortium name="DOE Joint Genome Institute"/>
            <person name="Mondo S.J."/>
            <person name="Dannebaum R.O."/>
            <person name="Kuo R.C."/>
            <person name="Labutti K."/>
            <person name="Haridas S."/>
            <person name="Kuo A."/>
            <person name="Salamov A."/>
            <person name="Ahrendt S.R."/>
            <person name="Lipzen A."/>
            <person name="Sullivan W."/>
            <person name="Andreopoulos W.B."/>
            <person name="Clum A."/>
            <person name="Lindquist E."/>
            <person name="Daum C."/>
            <person name="Ramamoorthy G.K."/>
            <person name="Gryganskyi A."/>
            <person name="Culley D."/>
            <person name="Magnuson J.K."/>
            <person name="James T.Y."/>
            <person name="O'Malley M.A."/>
            <person name="Stajich J.E."/>
            <person name="Spatafora J.W."/>
            <person name="Visel A."/>
            <person name="Grigoriev I.V."/>
        </authorList>
    </citation>
    <scope>NUCLEOTIDE SEQUENCE [LARGE SCALE GENOMIC DNA]</scope>
    <source>
        <strain evidence="2 3">CBS 115471</strain>
    </source>
</reference>